<feature type="non-terminal residue" evidence="5">
    <location>
        <position position="189"/>
    </location>
</feature>
<evidence type="ECO:0000313" key="5">
    <source>
        <dbReference type="EMBL" id="EEH56443.1"/>
    </source>
</evidence>
<comment type="similarity">
    <text evidence="1">Belongs to the acetyltransferase family. GNAT subfamily.</text>
</comment>
<dbReference type="OMA" id="WHVPRYH"/>
<dbReference type="AlphaFoldDB" id="C1MV48"/>
<organism evidence="6">
    <name type="scientific">Micromonas pusilla (strain CCMP1545)</name>
    <name type="common">Picoplanktonic green alga</name>
    <dbReference type="NCBI Taxonomy" id="564608"/>
    <lineage>
        <taxon>Eukaryota</taxon>
        <taxon>Viridiplantae</taxon>
        <taxon>Chlorophyta</taxon>
        <taxon>Mamiellophyceae</taxon>
        <taxon>Mamiellales</taxon>
        <taxon>Mamiellaceae</taxon>
        <taxon>Micromonas</taxon>
    </lineage>
</organism>
<dbReference type="InterPro" id="IPR016181">
    <property type="entry name" value="Acyl_CoA_acyltransferase"/>
</dbReference>
<dbReference type="eggNOG" id="KOG4135">
    <property type="taxonomic scope" value="Eukaryota"/>
</dbReference>
<dbReference type="GeneID" id="9684751"/>
<gene>
    <name evidence="5" type="ORF">MICPUCDRAFT_7579</name>
</gene>
<sequence>MRANANVTLRGSRCVLVPYRPEHVETYHAWMLDPETLAATASEPLTMEEEIEAQRSWANDETKLTFIVLDVDAAGDARRDGDGDGDGAPRADLGVMCGDVNLYWNVADDVLASAEIEVMVAEKRSRRKGIASEALEMCMAYAWKTMHVTTFVAKIGLGNAASLALFTEKLGFRETSRETRIFREATAEL</sequence>
<keyword evidence="3" id="KW-0012">Acyltransferase</keyword>
<reference evidence="5 6" key="1">
    <citation type="journal article" date="2009" name="Science">
        <title>Green evolution and dynamic adaptations revealed by genomes of the marine picoeukaryotes Micromonas.</title>
        <authorList>
            <person name="Worden A.Z."/>
            <person name="Lee J.H."/>
            <person name="Mock T."/>
            <person name="Rouze P."/>
            <person name="Simmons M.P."/>
            <person name="Aerts A.L."/>
            <person name="Allen A.E."/>
            <person name="Cuvelier M.L."/>
            <person name="Derelle E."/>
            <person name="Everett M.V."/>
            <person name="Foulon E."/>
            <person name="Grimwood J."/>
            <person name="Gundlach H."/>
            <person name="Henrissat B."/>
            <person name="Napoli C."/>
            <person name="McDonald S.M."/>
            <person name="Parker M.S."/>
            <person name="Rombauts S."/>
            <person name="Salamov A."/>
            <person name="Von Dassow P."/>
            <person name="Badger J.H."/>
            <person name="Coutinho P.M."/>
            <person name="Demir E."/>
            <person name="Dubchak I."/>
            <person name="Gentemann C."/>
            <person name="Eikrem W."/>
            <person name="Gready J.E."/>
            <person name="John U."/>
            <person name="Lanier W."/>
            <person name="Lindquist E.A."/>
            <person name="Lucas S."/>
            <person name="Mayer K.F."/>
            <person name="Moreau H."/>
            <person name="Not F."/>
            <person name="Otillar R."/>
            <person name="Panaud O."/>
            <person name="Pangilinan J."/>
            <person name="Paulsen I."/>
            <person name="Piegu B."/>
            <person name="Poliakov A."/>
            <person name="Robbens S."/>
            <person name="Schmutz J."/>
            <person name="Toulza E."/>
            <person name="Wyss T."/>
            <person name="Zelensky A."/>
            <person name="Zhou K."/>
            <person name="Armbrust E.V."/>
            <person name="Bhattacharya D."/>
            <person name="Goodenough U.W."/>
            <person name="Van de Peer Y."/>
            <person name="Grigoriev I.V."/>
        </authorList>
    </citation>
    <scope>NUCLEOTIDE SEQUENCE [LARGE SCALE GENOMIC DNA]</scope>
    <source>
        <strain evidence="5 6">CCMP1545</strain>
    </source>
</reference>
<evidence type="ECO:0000256" key="2">
    <source>
        <dbReference type="ARBA" id="ARBA00022679"/>
    </source>
</evidence>
<dbReference type="OrthoDB" id="5043642at2759"/>
<proteinExistence type="inferred from homology"/>
<dbReference type="InterPro" id="IPR039135">
    <property type="entry name" value="NAT9-like"/>
</dbReference>
<dbReference type="KEGG" id="mpp:MICPUCDRAFT_7579"/>
<evidence type="ECO:0000256" key="1">
    <source>
        <dbReference type="ARBA" id="ARBA00009342"/>
    </source>
</evidence>
<accession>C1MV48</accession>
<name>C1MV48_MICPC</name>
<evidence type="ECO:0000256" key="3">
    <source>
        <dbReference type="ARBA" id="ARBA00023315"/>
    </source>
</evidence>
<dbReference type="InterPro" id="IPR000182">
    <property type="entry name" value="GNAT_dom"/>
</dbReference>
<keyword evidence="2" id="KW-0808">Transferase</keyword>
<dbReference type="Proteomes" id="UP000001876">
    <property type="component" value="Unassembled WGS sequence"/>
</dbReference>
<feature type="domain" description="N-acetyltransferase" evidence="4">
    <location>
        <begin position="13"/>
        <end position="173"/>
    </location>
</feature>
<dbReference type="STRING" id="564608.C1MV48"/>
<dbReference type="Gene3D" id="3.40.630.30">
    <property type="match status" value="1"/>
</dbReference>
<dbReference type="PANTHER" id="PTHR13256">
    <property type="entry name" value="N-ACETYLTRANSFERASE 9"/>
    <property type="match status" value="1"/>
</dbReference>
<dbReference type="PANTHER" id="PTHR13256:SF16">
    <property type="entry name" value="ALPHA_BETA-TUBULIN-N-ACETYLTRANSFERASE 9"/>
    <property type="match status" value="1"/>
</dbReference>
<dbReference type="GO" id="GO:0008080">
    <property type="term" value="F:N-acetyltransferase activity"/>
    <property type="evidence" value="ECO:0007669"/>
    <property type="project" value="InterPro"/>
</dbReference>
<dbReference type="EMBL" id="GG663740">
    <property type="protein sequence ID" value="EEH56443.1"/>
    <property type="molecule type" value="Genomic_DNA"/>
</dbReference>
<keyword evidence="6" id="KW-1185">Reference proteome</keyword>
<protein>
    <submittedName>
        <fullName evidence="5">Predicted protein</fullName>
    </submittedName>
</protein>
<dbReference type="SUPFAM" id="SSF55729">
    <property type="entry name" value="Acyl-CoA N-acyltransferases (Nat)"/>
    <property type="match status" value="1"/>
</dbReference>
<dbReference type="RefSeq" id="XP_003059311.1">
    <property type="nucleotide sequence ID" value="XM_003059265.1"/>
</dbReference>
<dbReference type="Pfam" id="PF13302">
    <property type="entry name" value="Acetyltransf_3"/>
    <property type="match status" value="1"/>
</dbReference>
<evidence type="ECO:0000313" key="6">
    <source>
        <dbReference type="Proteomes" id="UP000001876"/>
    </source>
</evidence>
<evidence type="ECO:0000259" key="4">
    <source>
        <dbReference type="Pfam" id="PF13302"/>
    </source>
</evidence>